<dbReference type="UniPathway" id="UPA00378"/>
<keyword evidence="12" id="KW-0464">Manganese</keyword>
<dbReference type="GO" id="GO:0008375">
    <property type="term" value="F:acetylglucosaminyltransferase activity"/>
    <property type="evidence" value="ECO:0007669"/>
    <property type="project" value="InterPro"/>
</dbReference>
<comment type="caution">
    <text evidence="13">The sequence shown here is derived from an EMBL/GenBank/DDBJ whole genome shotgun (WGS) entry which is preliminary data.</text>
</comment>
<proteinExistence type="predicted"/>
<dbReference type="AlphaFoldDB" id="A0A3D8I201"/>
<dbReference type="InterPro" id="IPR004139">
    <property type="entry name" value="Glyco_trans_13"/>
</dbReference>
<dbReference type="SUPFAM" id="SSF53448">
    <property type="entry name" value="Nucleotide-diphospho-sugar transferases"/>
    <property type="match status" value="1"/>
</dbReference>
<evidence type="ECO:0000256" key="3">
    <source>
        <dbReference type="ARBA" id="ARBA00004922"/>
    </source>
</evidence>
<evidence type="ECO:0000256" key="10">
    <source>
        <dbReference type="ARBA" id="ARBA00023034"/>
    </source>
</evidence>
<dbReference type="EMBL" id="NXLR01000018">
    <property type="protein sequence ID" value="RDU59115.1"/>
    <property type="molecule type" value="Genomic_DNA"/>
</dbReference>
<gene>
    <name evidence="13" type="ORF">CQA63_07915</name>
</gene>
<sequence>MSKYAPIVLFVYNRPKHTQKVLEALSANALAKKSEIYIYQDAPKANAKPQDLQTINELKGILAELINTNPKTHHFANITLIERKTNLGLADSITQGVSEVMSTHKQAIILEDDIIVSPVFLDFLNDALQRYKDMKNVWSISAWSYPIDTKDLGDCYFWRLPHCWGWASWADRWAHYKRDIAWVEANFTKDDIDYINLGGSARYFEHFLDNAKGNIKTWAIFNYLLAYKHHALSLCPATSYVKQIGFDGSGVHCGAEGEVFNAKDINTKFPISYPSEVVESHLAYKRIQAFERALHKPFIFRTYNKLYKISQSIWHKAHYLTGGGDRR</sequence>
<keyword evidence="9" id="KW-1133">Transmembrane helix</keyword>
<name>A0A3D8I201_9HELI</name>
<keyword evidence="4" id="KW-0328">Glycosyltransferase</keyword>
<evidence type="ECO:0000313" key="14">
    <source>
        <dbReference type="Proteomes" id="UP000256599"/>
    </source>
</evidence>
<keyword evidence="6" id="KW-0812">Transmembrane</keyword>
<evidence type="ECO:0000256" key="9">
    <source>
        <dbReference type="ARBA" id="ARBA00022989"/>
    </source>
</evidence>
<dbReference type="Gene3D" id="3.90.550.10">
    <property type="entry name" value="Spore Coat Polysaccharide Biosynthesis Protein SpsA, Chain A"/>
    <property type="match status" value="1"/>
</dbReference>
<organism evidence="13 14">
    <name type="scientific">Helicobacter marmotae</name>
    <dbReference type="NCBI Taxonomy" id="152490"/>
    <lineage>
        <taxon>Bacteria</taxon>
        <taxon>Pseudomonadati</taxon>
        <taxon>Campylobacterota</taxon>
        <taxon>Epsilonproteobacteria</taxon>
        <taxon>Campylobacterales</taxon>
        <taxon>Helicobacteraceae</taxon>
        <taxon>Helicobacter</taxon>
    </lineage>
</organism>
<evidence type="ECO:0000256" key="6">
    <source>
        <dbReference type="ARBA" id="ARBA00022692"/>
    </source>
</evidence>
<comment type="cofactor">
    <cofactor evidence="1">
        <name>Mn(2+)</name>
        <dbReference type="ChEBI" id="CHEBI:29035"/>
    </cofactor>
</comment>
<keyword evidence="7" id="KW-0479">Metal-binding</keyword>
<comment type="pathway">
    <text evidence="3">Protein modification; protein glycosylation.</text>
</comment>
<evidence type="ECO:0000256" key="5">
    <source>
        <dbReference type="ARBA" id="ARBA00022679"/>
    </source>
</evidence>
<keyword evidence="10" id="KW-0333">Golgi apparatus</keyword>
<dbReference type="RefSeq" id="WP_115511858.1">
    <property type="nucleotide sequence ID" value="NZ_NXLR01000018.1"/>
</dbReference>
<evidence type="ECO:0000256" key="2">
    <source>
        <dbReference type="ARBA" id="ARBA00004323"/>
    </source>
</evidence>
<evidence type="ECO:0000256" key="7">
    <source>
        <dbReference type="ARBA" id="ARBA00022723"/>
    </source>
</evidence>
<keyword evidence="14" id="KW-1185">Reference proteome</keyword>
<evidence type="ECO:0000256" key="11">
    <source>
        <dbReference type="ARBA" id="ARBA00023136"/>
    </source>
</evidence>
<evidence type="ECO:0000313" key="13">
    <source>
        <dbReference type="EMBL" id="RDU59115.1"/>
    </source>
</evidence>
<dbReference type="Pfam" id="PF03071">
    <property type="entry name" value="GNT-I"/>
    <property type="match status" value="1"/>
</dbReference>
<keyword evidence="11" id="KW-0472">Membrane</keyword>
<dbReference type="Proteomes" id="UP000256599">
    <property type="component" value="Unassembled WGS sequence"/>
</dbReference>
<dbReference type="InterPro" id="IPR029044">
    <property type="entry name" value="Nucleotide-diphossugar_trans"/>
</dbReference>
<evidence type="ECO:0000256" key="12">
    <source>
        <dbReference type="ARBA" id="ARBA00023211"/>
    </source>
</evidence>
<keyword evidence="5 13" id="KW-0808">Transferase</keyword>
<dbReference type="GO" id="GO:0046872">
    <property type="term" value="F:metal ion binding"/>
    <property type="evidence" value="ECO:0007669"/>
    <property type="project" value="UniProtKB-KW"/>
</dbReference>
<evidence type="ECO:0000256" key="1">
    <source>
        <dbReference type="ARBA" id="ARBA00001936"/>
    </source>
</evidence>
<keyword evidence="8" id="KW-0735">Signal-anchor</keyword>
<evidence type="ECO:0000256" key="4">
    <source>
        <dbReference type="ARBA" id="ARBA00022676"/>
    </source>
</evidence>
<comment type="subcellular location">
    <subcellularLocation>
        <location evidence="2">Golgi apparatus membrane</location>
        <topology evidence="2">Single-pass type II membrane protein</topology>
    </subcellularLocation>
</comment>
<accession>A0A3D8I201</accession>
<evidence type="ECO:0000256" key="8">
    <source>
        <dbReference type="ARBA" id="ARBA00022968"/>
    </source>
</evidence>
<reference evidence="13 14" key="1">
    <citation type="submission" date="2018-04" db="EMBL/GenBank/DDBJ databases">
        <title>Novel Campyloabacter and Helicobacter Species and Strains.</title>
        <authorList>
            <person name="Mannion A.J."/>
            <person name="Shen Z."/>
            <person name="Fox J.G."/>
        </authorList>
    </citation>
    <scope>NUCLEOTIDE SEQUENCE [LARGE SCALE GENOMIC DNA]</scope>
    <source>
        <strain evidence="13 14">MIT 98-6070</strain>
    </source>
</reference>
<protein>
    <submittedName>
        <fullName evidence="13">Sugar transferase</fullName>
    </submittedName>
</protein>